<dbReference type="AlphaFoldDB" id="A0AAU2V7F4"/>
<dbReference type="EMBL" id="CP108318">
    <property type="protein sequence ID" value="WTW63403.1"/>
    <property type="molecule type" value="Genomic_DNA"/>
</dbReference>
<organism evidence="1">
    <name type="scientific">Streptomyces sp. NBC_00003</name>
    <dbReference type="NCBI Taxonomy" id="2903608"/>
    <lineage>
        <taxon>Bacteria</taxon>
        <taxon>Bacillati</taxon>
        <taxon>Actinomycetota</taxon>
        <taxon>Actinomycetes</taxon>
        <taxon>Kitasatosporales</taxon>
        <taxon>Streptomycetaceae</taxon>
        <taxon>Streptomyces</taxon>
    </lineage>
</organism>
<gene>
    <name evidence="1" type="ORF">OG549_23655</name>
</gene>
<reference evidence="1" key="1">
    <citation type="submission" date="2022-10" db="EMBL/GenBank/DDBJ databases">
        <title>The complete genomes of actinobacterial strains from the NBC collection.</title>
        <authorList>
            <person name="Joergensen T.S."/>
            <person name="Alvarez Arevalo M."/>
            <person name="Sterndorff E.B."/>
            <person name="Faurdal D."/>
            <person name="Vuksanovic O."/>
            <person name="Mourched A.-S."/>
            <person name="Charusanti P."/>
            <person name="Shaw S."/>
            <person name="Blin K."/>
            <person name="Weber T."/>
        </authorList>
    </citation>
    <scope>NUCLEOTIDE SEQUENCE</scope>
    <source>
        <strain evidence="1">NBC_00003</strain>
    </source>
</reference>
<protein>
    <submittedName>
        <fullName evidence="1">Uncharacterized protein</fullName>
    </submittedName>
</protein>
<evidence type="ECO:0000313" key="1">
    <source>
        <dbReference type="EMBL" id="WTW63403.1"/>
    </source>
</evidence>
<proteinExistence type="predicted"/>
<accession>A0AAU2V7F4</accession>
<sequence length="67" mass="6879">MTTARKQGKNEAADAAEALREALTTAGILLPSLGADAGSPYLNLISLGRVRADVALKLADVIRQGCA</sequence>
<name>A0AAU2V7F4_9ACTN</name>